<dbReference type="AlphaFoldDB" id="C8W6K8"/>
<keyword evidence="3" id="KW-1185">Reference proteome</keyword>
<evidence type="ECO:0000256" key="1">
    <source>
        <dbReference type="SAM" id="Phobius"/>
    </source>
</evidence>
<feature type="transmembrane region" description="Helical" evidence="1">
    <location>
        <begin position="12"/>
        <end position="38"/>
    </location>
</feature>
<gene>
    <name evidence="2" type="ordered locus">Dtox_3389</name>
</gene>
<keyword evidence="1" id="KW-0472">Membrane</keyword>
<accession>C8W6K8</accession>
<dbReference type="EMBL" id="CP001720">
    <property type="protein sequence ID" value="ACV64117.1"/>
    <property type="molecule type" value="Genomic_DNA"/>
</dbReference>
<proteinExistence type="predicted"/>
<dbReference type="HOGENOM" id="CLU_3060838_0_0_9"/>
<sequence>MDSILKTIVFFFMNIILIGILMKAASYVGNCIGIYNILQDLWGLIRRNRFRKA</sequence>
<keyword evidence="1" id="KW-1133">Transmembrane helix</keyword>
<keyword evidence="1" id="KW-0812">Transmembrane</keyword>
<evidence type="ECO:0000313" key="3">
    <source>
        <dbReference type="Proteomes" id="UP000002217"/>
    </source>
</evidence>
<evidence type="ECO:0000313" key="2">
    <source>
        <dbReference type="EMBL" id="ACV64117.1"/>
    </source>
</evidence>
<dbReference type="STRING" id="485916.Dtox_3389"/>
<dbReference type="KEGG" id="dae:Dtox_3389"/>
<reference evidence="2 3" key="1">
    <citation type="journal article" date="2009" name="Stand. Genomic Sci.">
        <title>Complete genome sequence of Desulfotomaculum acetoxidans type strain (5575).</title>
        <authorList>
            <person name="Spring S."/>
            <person name="Lapidus A."/>
            <person name="Schroder M."/>
            <person name="Gleim D."/>
            <person name="Sims D."/>
            <person name="Meincke L."/>
            <person name="Glavina Del Rio T."/>
            <person name="Tice H."/>
            <person name="Copeland A."/>
            <person name="Cheng J.F."/>
            <person name="Lucas S."/>
            <person name="Chen F."/>
            <person name="Nolan M."/>
            <person name="Bruce D."/>
            <person name="Goodwin L."/>
            <person name="Pitluck S."/>
            <person name="Ivanova N."/>
            <person name="Mavromatis K."/>
            <person name="Mikhailova N."/>
            <person name="Pati A."/>
            <person name="Chen A."/>
            <person name="Palaniappan K."/>
            <person name="Land M."/>
            <person name="Hauser L."/>
            <person name="Chang Y.J."/>
            <person name="Jeffries C.D."/>
            <person name="Chain P."/>
            <person name="Saunders E."/>
            <person name="Brettin T."/>
            <person name="Detter J.C."/>
            <person name="Goker M."/>
            <person name="Bristow J."/>
            <person name="Eisen J.A."/>
            <person name="Markowitz V."/>
            <person name="Hugenholtz P."/>
            <person name="Kyrpides N.C."/>
            <person name="Klenk H.P."/>
            <person name="Han C."/>
        </authorList>
    </citation>
    <scope>NUCLEOTIDE SEQUENCE [LARGE SCALE GENOMIC DNA]</scope>
    <source>
        <strain evidence="3">ATCC 49208 / DSM 771 / VKM B-1644</strain>
    </source>
</reference>
<name>C8W6K8_DESAS</name>
<organism evidence="2 3">
    <name type="scientific">Desulfofarcimen acetoxidans (strain ATCC 49208 / DSM 771 / KCTC 5769 / VKM B-1644 / 5575)</name>
    <name type="common">Desulfotomaculum acetoxidans</name>
    <dbReference type="NCBI Taxonomy" id="485916"/>
    <lineage>
        <taxon>Bacteria</taxon>
        <taxon>Bacillati</taxon>
        <taxon>Bacillota</taxon>
        <taxon>Clostridia</taxon>
        <taxon>Eubacteriales</taxon>
        <taxon>Peptococcaceae</taxon>
        <taxon>Desulfofarcimen</taxon>
    </lineage>
</organism>
<protein>
    <submittedName>
        <fullName evidence="2">Uncharacterized protein</fullName>
    </submittedName>
</protein>
<dbReference type="Proteomes" id="UP000002217">
    <property type="component" value="Chromosome"/>
</dbReference>